<reference evidence="3 4" key="1">
    <citation type="submission" date="2024-06" db="EMBL/GenBank/DDBJ databases">
        <title>Draft genome sequence of Geodermatophilus badlandi, a novel member of the Geodermatophilaceae isolated from badland sedimentary rocks in the Red desert, Wyoming, USA.</title>
        <authorList>
            <person name="Ben Tekaya S."/>
            <person name="Nouioui I."/>
            <person name="Flores G.M."/>
            <person name="Shaal M.N."/>
            <person name="Bredoire F."/>
            <person name="Basile F."/>
            <person name="Van Diepen L."/>
            <person name="Ward N.L."/>
        </authorList>
    </citation>
    <scope>NUCLEOTIDE SEQUENCE [LARGE SCALE GENOMIC DNA]</scope>
    <source>
        <strain evidence="3 4">WL48A</strain>
    </source>
</reference>
<proteinExistence type="predicted"/>
<comment type="caution">
    <text evidence="3">The sequence shown here is derived from an EMBL/GenBank/DDBJ whole genome shotgun (WGS) entry which is preliminary data.</text>
</comment>
<feature type="compositionally biased region" description="Basic and acidic residues" evidence="1">
    <location>
        <begin position="1"/>
        <end position="10"/>
    </location>
</feature>
<feature type="region of interest" description="Disordered" evidence="1">
    <location>
        <begin position="1"/>
        <end position="31"/>
    </location>
</feature>
<dbReference type="Proteomes" id="UP001560045">
    <property type="component" value="Unassembled WGS sequence"/>
</dbReference>
<evidence type="ECO:0000256" key="1">
    <source>
        <dbReference type="SAM" id="MobiDB-lite"/>
    </source>
</evidence>
<dbReference type="InterPro" id="IPR025475">
    <property type="entry name" value="DUF4326"/>
</dbReference>
<protein>
    <submittedName>
        <fullName evidence="3">DUF4326 domain-containing protein</fullName>
    </submittedName>
</protein>
<name>A0ABV3XB52_9ACTN</name>
<dbReference type="Pfam" id="PF14216">
    <property type="entry name" value="DUF4326"/>
    <property type="match status" value="1"/>
</dbReference>
<feature type="domain" description="DUF4326" evidence="2">
    <location>
        <begin position="37"/>
        <end position="145"/>
    </location>
</feature>
<evidence type="ECO:0000259" key="2">
    <source>
        <dbReference type="Pfam" id="PF14216"/>
    </source>
</evidence>
<dbReference type="RefSeq" id="WP_369203983.1">
    <property type="nucleotide sequence ID" value="NZ_JBFNXQ010000010.1"/>
</dbReference>
<organism evidence="3 4">
    <name type="scientific">Geodermatophilus maliterrae</name>
    <dbReference type="NCBI Taxonomy" id="3162531"/>
    <lineage>
        <taxon>Bacteria</taxon>
        <taxon>Bacillati</taxon>
        <taxon>Actinomycetota</taxon>
        <taxon>Actinomycetes</taxon>
        <taxon>Geodermatophilales</taxon>
        <taxon>Geodermatophilaceae</taxon>
        <taxon>Geodermatophilus</taxon>
    </lineage>
</organism>
<sequence>MRSQDAEQRAGRAAVAAVTEGAGRRGASPPRRIRLSRSAGWRKPSGAVVVARPTRWGNPFRVGSAYMWLAGEEDRTWPVPTSRQPGDHPDGVRVVRCPDTATAVRWFRFWAQGDYATQARRLLRGHDLACWCPLDQPCHADVLLELANR</sequence>
<feature type="compositionally biased region" description="Low complexity" evidence="1">
    <location>
        <begin position="11"/>
        <end position="30"/>
    </location>
</feature>
<accession>A0ABV3XB52</accession>
<dbReference type="EMBL" id="JBFNXQ010000010">
    <property type="protein sequence ID" value="MEX5717784.1"/>
    <property type="molecule type" value="Genomic_DNA"/>
</dbReference>
<evidence type="ECO:0000313" key="3">
    <source>
        <dbReference type="EMBL" id="MEX5717784.1"/>
    </source>
</evidence>
<evidence type="ECO:0000313" key="4">
    <source>
        <dbReference type="Proteomes" id="UP001560045"/>
    </source>
</evidence>
<gene>
    <name evidence="3" type="ORF">ABQ292_05305</name>
</gene>
<keyword evidence="4" id="KW-1185">Reference proteome</keyword>